<proteinExistence type="predicted"/>
<sequence>MTALILTADNVLTVKRAVRDALPEVKSSHLSEAMAAAVGYGKHAALIADIERRDPQDPEIRLLDEVAFFRRLSELGVDAISPDDGLDLFAFLRVPEDGKILIKTRPVSADSIDYTSIRARAWRNVMVAAVNVAVEQRLISVRPGDNRWPGWTLDRAQQHRQAGNSGITFRFAIGDIPAVGYVGDAGFDEVSVHVALWPTDRGEEWVSVGNAGFTAGDVFASGWLERRSGAWLQYSVSSLKCRKQRLETVASLDIKPTCFGDRGRLIM</sequence>
<accession>A0AAC8ZX96</accession>
<organism evidence="1 2">
    <name type="scientific">Azospirillum thiophilum</name>
    <dbReference type="NCBI Taxonomy" id="528244"/>
    <lineage>
        <taxon>Bacteria</taxon>
        <taxon>Pseudomonadati</taxon>
        <taxon>Pseudomonadota</taxon>
        <taxon>Alphaproteobacteria</taxon>
        <taxon>Rhodospirillales</taxon>
        <taxon>Azospirillaceae</taxon>
        <taxon>Azospirillum</taxon>
    </lineage>
</organism>
<evidence type="ECO:0000313" key="1">
    <source>
        <dbReference type="EMBL" id="ALG75760.1"/>
    </source>
</evidence>
<reference evidence="2" key="1">
    <citation type="submission" date="2015-08" db="EMBL/GenBank/DDBJ databases">
        <title>Complete Genome Sequence of Azospirillum thiophilum BV-S.</title>
        <authorList>
            <person name="Fomenkov A."/>
            <person name="Vincze T."/>
            <person name="Grabovich M."/>
            <person name="Dubinina G."/>
            <person name="Orlova M."/>
            <person name="Belousova E."/>
            <person name="Roberts R.J."/>
        </authorList>
    </citation>
    <scope>NUCLEOTIDE SEQUENCE [LARGE SCALE GENOMIC DNA]</scope>
    <source>
        <strain evidence="2">BV-S</strain>
    </source>
</reference>
<dbReference type="Proteomes" id="UP000069935">
    <property type="component" value="Chromosome 8"/>
</dbReference>
<evidence type="ECO:0000313" key="2">
    <source>
        <dbReference type="Proteomes" id="UP000069935"/>
    </source>
</evidence>
<name>A0AAC8ZX96_9PROT</name>
<gene>
    <name evidence="1" type="ORF">AL072_33050</name>
</gene>
<dbReference type="KEGG" id="ati:AL072_33050"/>
<dbReference type="AlphaFoldDB" id="A0AAC8ZX96"/>
<dbReference type="EMBL" id="CP012408">
    <property type="protein sequence ID" value="ALG75760.1"/>
    <property type="molecule type" value="Genomic_DNA"/>
</dbReference>
<protein>
    <submittedName>
        <fullName evidence="1">Uncharacterized protein</fullName>
    </submittedName>
</protein>
<keyword evidence="2" id="KW-1185">Reference proteome</keyword>
<reference evidence="1 2" key="2">
    <citation type="journal article" date="2016" name="Genome Announc.">
        <title>Complete Genome Sequence of a Strain of Azospirillum thiophilum Isolated from a Sulfide Spring.</title>
        <authorList>
            <person name="Fomenkov A."/>
            <person name="Vincze T."/>
            <person name="Grabovich M."/>
            <person name="Anton B.P."/>
            <person name="Dubinina G."/>
            <person name="Orlova M."/>
            <person name="Belousova E."/>
            <person name="Roberts R.J."/>
        </authorList>
    </citation>
    <scope>NUCLEOTIDE SEQUENCE [LARGE SCALE GENOMIC DNA]</scope>
    <source>
        <strain evidence="1 2">BV-S</strain>
    </source>
</reference>
<dbReference type="RefSeq" id="WP_045586334.1">
    <property type="nucleotide sequence ID" value="NZ_CP012408.1"/>
</dbReference>